<comment type="caution">
    <text evidence="2">The sequence shown here is derived from an EMBL/GenBank/DDBJ whole genome shotgun (WGS) entry which is preliminary data.</text>
</comment>
<evidence type="ECO:0000313" key="2">
    <source>
        <dbReference type="EMBL" id="PQO48144.1"/>
    </source>
</evidence>
<dbReference type="Pfam" id="PF24740">
    <property type="entry name" value="DUF7691"/>
    <property type="match status" value="2"/>
</dbReference>
<dbReference type="InterPro" id="IPR056108">
    <property type="entry name" value="DUF7691"/>
</dbReference>
<dbReference type="AlphaFoldDB" id="A0A2S8GVS3"/>
<dbReference type="RefSeq" id="WP_105333375.1">
    <property type="nucleotide sequence ID" value="NZ_PUHZ01000001.1"/>
</dbReference>
<feature type="domain" description="DUF7691" evidence="1">
    <location>
        <begin position="92"/>
        <end position="285"/>
    </location>
</feature>
<gene>
    <name evidence="2" type="ORF">C5Y93_00235</name>
</gene>
<dbReference type="Proteomes" id="UP000237819">
    <property type="component" value="Unassembled WGS sequence"/>
</dbReference>
<proteinExistence type="predicted"/>
<name>A0A2S8GVS3_9BACT</name>
<reference evidence="2 3" key="1">
    <citation type="submission" date="2018-02" db="EMBL/GenBank/DDBJ databases">
        <title>Comparative genomes isolates from brazilian mangrove.</title>
        <authorList>
            <person name="Araujo J.E."/>
            <person name="Taketani R.G."/>
            <person name="Silva M.C.P."/>
            <person name="Loureco M.V."/>
            <person name="Andreote F.D."/>
        </authorList>
    </citation>
    <scope>NUCLEOTIDE SEQUENCE [LARGE SCALE GENOMIC DNA]</scope>
    <source>
        <strain evidence="2 3">Nap-Phe MGV</strain>
    </source>
</reference>
<evidence type="ECO:0000313" key="3">
    <source>
        <dbReference type="Proteomes" id="UP000237819"/>
    </source>
</evidence>
<accession>A0A2S8GVS3</accession>
<evidence type="ECO:0000259" key="1">
    <source>
        <dbReference type="Pfam" id="PF24740"/>
    </source>
</evidence>
<sequence length="285" mass="32271">MSYSVSTYLVSLDKLRSICGSGDTKLAQEIIAAHQESLEGTDAMGEYFEVFQDDYEEEYEAYKKGDFSHQHQIWEEPEDDDEEDLTAEQQAELIDALKSGDNKKVFDFIENAMEGMFDEEDEDLGDDDEEEDDEPLRELTAGGAVADMILGRPKDANFGYKYGYGLETMCRHLGKHIDGDAWQSINYRALDLIAAAGPKDGGQTLWIDVLLQRGSPVEMPLPFDFPTIGYASWQELEKGKPAFEAAYSAAEDNPDADWEVEALDDFLKWVDQAITQKTDLMFFYY</sequence>
<feature type="domain" description="DUF7691" evidence="1">
    <location>
        <begin position="1"/>
        <end position="55"/>
    </location>
</feature>
<dbReference type="OrthoDB" id="292401at2"/>
<organism evidence="2 3">
    <name type="scientific">Blastopirellula marina</name>
    <dbReference type="NCBI Taxonomy" id="124"/>
    <lineage>
        <taxon>Bacteria</taxon>
        <taxon>Pseudomonadati</taxon>
        <taxon>Planctomycetota</taxon>
        <taxon>Planctomycetia</taxon>
        <taxon>Pirellulales</taxon>
        <taxon>Pirellulaceae</taxon>
        <taxon>Blastopirellula</taxon>
    </lineage>
</organism>
<protein>
    <recommendedName>
        <fullName evidence="1">DUF7691 domain-containing protein</fullName>
    </recommendedName>
</protein>
<dbReference type="EMBL" id="PUHZ01000001">
    <property type="protein sequence ID" value="PQO48144.1"/>
    <property type="molecule type" value="Genomic_DNA"/>
</dbReference>